<reference evidence="2 3" key="1">
    <citation type="submission" date="2019-07" db="EMBL/GenBank/DDBJ databases">
        <title>Tomitella cavernea sp. nov., an actinomycete isolated from soil.</title>
        <authorList>
            <person name="Cheng J."/>
        </authorList>
    </citation>
    <scope>NUCLEOTIDE SEQUENCE [LARGE SCALE GENOMIC DNA]</scope>
    <source>
        <strain evidence="2 3">HY188</strain>
    </source>
</reference>
<dbReference type="CDD" id="cd01097">
    <property type="entry name" value="Tetrahydromethanopterin_reductase"/>
    <property type="match status" value="1"/>
</dbReference>
<evidence type="ECO:0000259" key="1">
    <source>
        <dbReference type="Pfam" id="PF00296"/>
    </source>
</evidence>
<evidence type="ECO:0000313" key="3">
    <source>
        <dbReference type="Proteomes" id="UP000317344"/>
    </source>
</evidence>
<organism evidence="2 3">
    <name type="scientific">Tomitella fengzijianii</name>
    <dbReference type="NCBI Taxonomy" id="2597660"/>
    <lineage>
        <taxon>Bacteria</taxon>
        <taxon>Bacillati</taxon>
        <taxon>Actinomycetota</taxon>
        <taxon>Actinomycetes</taxon>
        <taxon>Mycobacteriales</taxon>
        <taxon>Tomitella</taxon>
    </lineage>
</organism>
<dbReference type="AlphaFoldDB" id="A0A516X081"/>
<evidence type="ECO:0000313" key="2">
    <source>
        <dbReference type="EMBL" id="QDQ96031.1"/>
    </source>
</evidence>
<feature type="domain" description="Luciferase-like" evidence="1">
    <location>
        <begin position="11"/>
        <end position="307"/>
    </location>
</feature>
<dbReference type="InterPro" id="IPR019919">
    <property type="entry name" value="Lucif-like_OxRdtase_MSMEG_2256"/>
</dbReference>
<dbReference type="GO" id="GO:0016705">
    <property type="term" value="F:oxidoreductase activity, acting on paired donors, with incorporation or reduction of molecular oxygen"/>
    <property type="evidence" value="ECO:0007669"/>
    <property type="project" value="InterPro"/>
</dbReference>
<dbReference type="PANTHER" id="PTHR43244">
    <property type="match status" value="1"/>
</dbReference>
<dbReference type="InterPro" id="IPR036661">
    <property type="entry name" value="Luciferase-like_sf"/>
</dbReference>
<dbReference type="InterPro" id="IPR050564">
    <property type="entry name" value="F420-G6PD/mer"/>
</dbReference>
<keyword evidence="2" id="KW-0560">Oxidoreductase</keyword>
<proteinExistence type="predicted"/>
<name>A0A516X081_9ACTN</name>
<dbReference type="Proteomes" id="UP000317344">
    <property type="component" value="Chromosome"/>
</dbReference>
<sequence>MKVYTGTDAALPPTAVAALARRAEAAGYDGIHVSETIHDPFLLAHAALQATERIVVRTSVALAFVRSPLLTAYTAWDLAKISGGRFHLGLGSQVRQNVEERYGMPWSAPADRMREYIGVLRAAFDTFHTGELHSYQGEHYRFTRMQPYFNPGPDDDTPAPPIYLGGVGRRMLTVAGAVADGLVTHPTNSDPRFLADVCLPALHTGAAETGRSTGDFELVAGLQVITGATDTDVAAERERRRRLFAFLYSTPAYRGALERCGLVGLQEQLASLVRAEDWGRLPHVVTDGVLDAVIPTARYDRLAETITARLAPIRDVGIAVGATLALPSDPAHDRLMAGVVSDLHRKR</sequence>
<dbReference type="InterPro" id="IPR011251">
    <property type="entry name" value="Luciferase-like_dom"/>
</dbReference>
<dbReference type="PANTHER" id="PTHR43244:SF2">
    <property type="entry name" value="CONSERVED HYPOTHETICAL ALANINE AND PROLINE-RICH PROTEIN"/>
    <property type="match status" value="1"/>
</dbReference>
<accession>A0A516X081</accession>
<dbReference type="EMBL" id="CP041765">
    <property type="protein sequence ID" value="QDQ96031.1"/>
    <property type="molecule type" value="Genomic_DNA"/>
</dbReference>
<dbReference type="EC" id="1.-.-.-" evidence="2"/>
<dbReference type="SUPFAM" id="SSF51679">
    <property type="entry name" value="Bacterial luciferase-like"/>
    <property type="match status" value="1"/>
</dbReference>
<dbReference type="NCBIfam" id="TIGR03617">
    <property type="entry name" value="F420_MSMEG_2256"/>
    <property type="match status" value="1"/>
</dbReference>
<dbReference type="OrthoDB" id="3284378at2"/>
<gene>
    <name evidence="2" type="ORF">FO059_00105</name>
</gene>
<dbReference type="Gene3D" id="3.20.20.30">
    <property type="entry name" value="Luciferase-like domain"/>
    <property type="match status" value="1"/>
</dbReference>
<protein>
    <submittedName>
        <fullName evidence="2">TIGR03617 family F420-dependent LLM class oxidoreductase</fullName>
        <ecNumber evidence="2">1.-.-.-</ecNumber>
    </submittedName>
</protein>
<dbReference type="RefSeq" id="WP_143905318.1">
    <property type="nucleotide sequence ID" value="NZ_CP041765.1"/>
</dbReference>
<keyword evidence="3" id="KW-1185">Reference proteome</keyword>
<reference evidence="2 3" key="2">
    <citation type="submission" date="2019-07" db="EMBL/GenBank/DDBJ databases">
        <authorList>
            <person name="Huang Y."/>
        </authorList>
    </citation>
    <scope>NUCLEOTIDE SEQUENCE [LARGE SCALE GENOMIC DNA]</scope>
    <source>
        <strain evidence="2 3">HY188</strain>
    </source>
</reference>
<dbReference type="KEGG" id="toy:FO059_00105"/>
<dbReference type="Pfam" id="PF00296">
    <property type="entry name" value="Bac_luciferase"/>
    <property type="match status" value="1"/>
</dbReference>